<feature type="non-terminal residue" evidence="1">
    <location>
        <position position="1"/>
    </location>
</feature>
<name>A0A843V6S6_COLES</name>
<reference evidence="1" key="1">
    <citation type="submission" date="2017-07" db="EMBL/GenBank/DDBJ databases">
        <title>Taro Niue Genome Assembly and Annotation.</title>
        <authorList>
            <person name="Atibalentja N."/>
            <person name="Keating K."/>
            <person name="Fields C.J."/>
        </authorList>
    </citation>
    <scope>NUCLEOTIDE SEQUENCE</scope>
    <source>
        <strain evidence="1">Niue_2</strain>
        <tissue evidence="1">Leaf</tissue>
    </source>
</reference>
<evidence type="ECO:0000313" key="2">
    <source>
        <dbReference type="Proteomes" id="UP000652761"/>
    </source>
</evidence>
<evidence type="ECO:0000313" key="1">
    <source>
        <dbReference type="EMBL" id="MQL94032.1"/>
    </source>
</evidence>
<dbReference type="AlphaFoldDB" id="A0A843V6S6"/>
<protein>
    <submittedName>
        <fullName evidence="1">Uncharacterized protein</fullName>
    </submittedName>
</protein>
<comment type="caution">
    <text evidence="1">The sequence shown here is derived from an EMBL/GenBank/DDBJ whole genome shotgun (WGS) entry which is preliminary data.</text>
</comment>
<dbReference type="Proteomes" id="UP000652761">
    <property type="component" value="Unassembled WGS sequence"/>
</dbReference>
<sequence length="112" mass="12192">LILSLLSLSVLAPIAFLSSRLGNVSPSSGAVSLFAFVLLKSAFGSSYPYRKKEFEDIPGLKHYSDTFQLNSMGQEGGEGLKEPVREILNDKDFIEPLIDQKISADNVSTRGI</sequence>
<organism evidence="1 2">
    <name type="scientific">Colocasia esculenta</name>
    <name type="common">Wild taro</name>
    <name type="synonym">Arum esculentum</name>
    <dbReference type="NCBI Taxonomy" id="4460"/>
    <lineage>
        <taxon>Eukaryota</taxon>
        <taxon>Viridiplantae</taxon>
        <taxon>Streptophyta</taxon>
        <taxon>Embryophyta</taxon>
        <taxon>Tracheophyta</taxon>
        <taxon>Spermatophyta</taxon>
        <taxon>Magnoliopsida</taxon>
        <taxon>Liliopsida</taxon>
        <taxon>Araceae</taxon>
        <taxon>Aroideae</taxon>
        <taxon>Colocasieae</taxon>
        <taxon>Colocasia</taxon>
    </lineage>
</organism>
<accession>A0A843V6S6</accession>
<gene>
    <name evidence="1" type="ORF">Taro_026685</name>
</gene>
<keyword evidence="2" id="KW-1185">Reference proteome</keyword>
<proteinExistence type="predicted"/>
<dbReference type="EMBL" id="NMUH01001624">
    <property type="protein sequence ID" value="MQL94032.1"/>
    <property type="molecule type" value="Genomic_DNA"/>
</dbReference>